<dbReference type="OrthoDB" id="10410347at2759"/>
<proteinExistence type="predicted"/>
<comment type="caution">
    <text evidence="1">The sequence shown here is derived from an EMBL/GenBank/DDBJ whole genome shotgun (WGS) entry which is preliminary data.</text>
</comment>
<organism evidence="1 2">
    <name type="scientific">Zygosaccharomyces mellis</name>
    <dbReference type="NCBI Taxonomy" id="42258"/>
    <lineage>
        <taxon>Eukaryota</taxon>
        <taxon>Fungi</taxon>
        <taxon>Dikarya</taxon>
        <taxon>Ascomycota</taxon>
        <taxon>Saccharomycotina</taxon>
        <taxon>Saccharomycetes</taxon>
        <taxon>Saccharomycetales</taxon>
        <taxon>Saccharomycetaceae</taxon>
        <taxon>Zygosaccharomyces</taxon>
    </lineage>
</organism>
<dbReference type="Proteomes" id="UP000301737">
    <property type="component" value="Unassembled WGS sequence"/>
</dbReference>
<evidence type="ECO:0000313" key="1">
    <source>
        <dbReference type="EMBL" id="GCF00598.1"/>
    </source>
</evidence>
<name>A0A4C2E8N7_9SACH</name>
<protein>
    <submittedName>
        <fullName evidence="1">Uncharacterized protein</fullName>
    </submittedName>
</protein>
<evidence type="ECO:0000313" key="2">
    <source>
        <dbReference type="Proteomes" id="UP000301737"/>
    </source>
</evidence>
<keyword evidence="2" id="KW-1185">Reference proteome</keyword>
<gene>
    <name evidence="1" type="ORF">ZYGM_000339</name>
</gene>
<accession>A0A4C2E8N7</accession>
<reference evidence="1 2" key="1">
    <citation type="submission" date="2019-01" db="EMBL/GenBank/DDBJ databases">
        <title>Draft Genome Sequencing of Zygosaccharomyces mellis Ca-7.</title>
        <authorList>
            <person name="Shiwa Y."/>
            <person name="Kanesaki Y."/>
            <person name="Ishige T."/>
            <person name="Mura K."/>
            <person name="Hori T."/>
            <person name="Tamura T."/>
        </authorList>
    </citation>
    <scope>NUCLEOTIDE SEQUENCE [LARGE SCALE GENOMIC DNA]</scope>
    <source>
        <strain evidence="1 2">Ca-7</strain>
    </source>
</reference>
<dbReference type="EMBL" id="BIMX01000020">
    <property type="protein sequence ID" value="GCF00598.1"/>
    <property type="molecule type" value="Genomic_DNA"/>
</dbReference>
<sequence>MGRSINQNIKETSPTNTVAFSRRSKLTLNLRERINKIKEFCHPIECTTSQYFHHFRRWKNPKHTYNFKDSAPHLGKEFVITPEKNEEKKREYESDVKRMISLRKIKHRDPEQYKMGCMILKWYFENKGRESKSDQITGNTNDKLFNEYQEQQKDTFHDNHRTLKPVSAKANTESFNNNLKLPLNKKGGSQRQTKFRSIDPSCRQLQESFESEFEDDKSTANERILDDLVHLIDDYFVDIN</sequence>
<dbReference type="AlphaFoldDB" id="A0A4C2E8N7"/>